<evidence type="ECO:0000256" key="2">
    <source>
        <dbReference type="ARBA" id="ARBA00005182"/>
    </source>
</evidence>
<evidence type="ECO:0000256" key="4">
    <source>
        <dbReference type="ARBA" id="ARBA00022729"/>
    </source>
</evidence>
<keyword evidence="6" id="KW-0016">Alginate biosynthesis</keyword>
<dbReference type="GO" id="GO:0042597">
    <property type="term" value="C:periplasmic space"/>
    <property type="evidence" value="ECO:0007669"/>
    <property type="project" value="UniProtKB-SubCell"/>
</dbReference>
<comment type="subcellular location">
    <subcellularLocation>
        <location evidence="1">Periplasm</location>
    </subcellularLocation>
</comment>
<dbReference type="Proteomes" id="UP000003438">
    <property type="component" value="Unassembled WGS sequence"/>
</dbReference>
<dbReference type="InterPro" id="IPR031811">
    <property type="entry name" value="ALGX/ALGJ_SGNH-like"/>
</dbReference>
<dbReference type="Pfam" id="PF16822">
    <property type="entry name" value="ALGX"/>
    <property type="match status" value="1"/>
</dbReference>
<name>D1PJJ1_9FIRM</name>
<keyword evidence="5" id="KW-0574">Periplasm</keyword>
<dbReference type="GO" id="GO:0016740">
    <property type="term" value="F:transferase activity"/>
    <property type="evidence" value="ECO:0007669"/>
    <property type="project" value="UniProtKB-KW"/>
</dbReference>
<evidence type="ECO:0000256" key="5">
    <source>
        <dbReference type="ARBA" id="ARBA00022764"/>
    </source>
</evidence>
<gene>
    <name evidence="8" type="ORF">SUBVAR_04560</name>
</gene>
<dbReference type="UniPathway" id="UPA00286"/>
<dbReference type="RefSeq" id="WP_007045992.1">
    <property type="nucleotide sequence ID" value="NZ_GG704769.1"/>
</dbReference>
<accession>D1PJJ1</accession>
<evidence type="ECO:0000256" key="1">
    <source>
        <dbReference type="ARBA" id="ARBA00004418"/>
    </source>
</evidence>
<keyword evidence="3" id="KW-0808">Transferase</keyword>
<dbReference type="EMBL" id="ACBY02000014">
    <property type="protein sequence ID" value="EFB76939.1"/>
    <property type="molecule type" value="Genomic_DNA"/>
</dbReference>
<protein>
    <recommendedName>
        <fullName evidence="7">AlgX/AlgJ SGNH hydrolase-like domain-containing protein</fullName>
    </recommendedName>
</protein>
<reference evidence="8" key="1">
    <citation type="submission" date="2009-12" db="EMBL/GenBank/DDBJ databases">
        <authorList>
            <person name="Weinstock G."/>
            <person name="Sodergren E."/>
            <person name="Clifton S."/>
            <person name="Fulton L."/>
            <person name="Fulton B."/>
            <person name="Courtney L."/>
            <person name="Fronick C."/>
            <person name="Harrison M."/>
            <person name="Strong C."/>
            <person name="Farmer C."/>
            <person name="Delahaunty K."/>
            <person name="Markovic C."/>
            <person name="Hall O."/>
            <person name="Minx P."/>
            <person name="Tomlinson C."/>
            <person name="Mitreva M."/>
            <person name="Nelson J."/>
            <person name="Hou S."/>
            <person name="Wollam A."/>
            <person name="Pepin K.H."/>
            <person name="Johnson M."/>
            <person name="Bhonagiri V."/>
            <person name="Nash W.E."/>
            <person name="Warren W."/>
            <person name="Chinwalla A."/>
            <person name="Mardis E.R."/>
            <person name="Wilson R.K."/>
        </authorList>
    </citation>
    <scope>NUCLEOTIDE SEQUENCE [LARGE SCALE GENOMIC DNA]</scope>
    <source>
        <strain evidence="8">DSM 15176</strain>
    </source>
</reference>
<dbReference type="OrthoDB" id="175771at2"/>
<dbReference type="AlphaFoldDB" id="D1PJJ1"/>
<evidence type="ECO:0000313" key="8">
    <source>
        <dbReference type="EMBL" id="EFB76939.1"/>
    </source>
</evidence>
<evidence type="ECO:0000256" key="6">
    <source>
        <dbReference type="ARBA" id="ARBA00022841"/>
    </source>
</evidence>
<feature type="domain" description="AlgX/AlgJ SGNH hydrolase-like" evidence="7">
    <location>
        <begin position="93"/>
        <end position="300"/>
    </location>
</feature>
<comment type="pathway">
    <text evidence="2">Glycan biosynthesis; alginate biosynthesis.</text>
</comment>
<keyword evidence="9" id="KW-1185">Reference proteome</keyword>
<sequence length="356" mass="40013">MKKTAQTIFIVIFCAVLGLSFAVFNIFSKQLSMDSHENRLMTGLPQVLQSPLRELSKNLDNFFVDNSPFRYQFVLLNAGLDYKLFGSSQSDQVLPGKDGWLFYKDGPTAAQPVANYQGLTSQEDSEETLAHASAALQILSDDLAENGCTLVLDLTPSKDRIYREYMPDGYPIVNEENRTDRMAAYLQSHTTVPVVWRYNTLRSQAKLHPDRLLYYKTDTHWNAVGALIGLDGIFEALGMSTLAPEEYPVQASGTTTGDMANVAALYAVLPPESSYEVPGYDTLFEKDDRVVRVIGDSFSEYYMPYLESRFAGCWREHIDTFDPIVAEQPGCDILILEFNERSLDTMLSILSNFYPA</sequence>
<evidence type="ECO:0000256" key="3">
    <source>
        <dbReference type="ARBA" id="ARBA00022679"/>
    </source>
</evidence>
<proteinExistence type="predicted"/>
<evidence type="ECO:0000259" key="7">
    <source>
        <dbReference type="Pfam" id="PF16822"/>
    </source>
</evidence>
<dbReference type="STRING" id="411471.SUBVAR_04560"/>
<evidence type="ECO:0000313" key="9">
    <source>
        <dbReference type="Proteomes" id="UP000003438"/>
    </source>
</evidence>
<dbReference type="eggNOG" id="ENOG503381S">
    <property type="taxonomic scope" value="Bacteria"/>
</dbReference>
<organism evidence="8 9">
    <name type="scientific">Subdoligranulum variabile DSM 15176</name>
    <dbReference type="NCBI Taxonomy" id="411471"/>
    <lineage>
        <taxon>Bacteria</taxon>
        <taxon>Bacillati</taxon>
        <taxon>Bacillota</taxon>
        <taxon>Clostridia</taxon>
        <taxon>Eubacteriales</taxon>
        <taxon>Oscillospiraceae</taxon>
        <taxon>Subdoligranulum</taxon>
    </lineage>
</organism>
<comment type="caution">
    <text evidence="8">The sequence shown here is derived from an EMBL/GenBank/DDBJ whole genome shotgun (WGS) entry which is preliminary data.</text>
</comment>
<keyword evidence="4" id="KW-0732">Signal</keyword>
<dbReference type="HOGENOM" id="CLU_045959_1_0_9"/>
<dbReference type="GO" id="GO:0042121">
    <property type="term" value="P:alginic acid biosynthetic process"/>
    <property type="evidence" value="ECO:0007669"/>
    <property type="project" value="UniProtKB-UniPathway"/>
</dbReference>